<dbReference type="OrthoDB" id="10501990at2759"/>
<dbReference type="EMBL" id="MPGH01000211">
    <property type="protein sequence ID" value="OLN82705.1"/>
    <property type="molecule type" value="Genomic_DNA"/>
</dbReference>
<sequence length="111" mass="12437">MGPSTSGSSQGPALAPLAQAQSYLNRFPIDDQGHFLDNDFVCELHRQLSILGWKNLIRCGTRQQTNIGQLQELRFFVTLPIGHQARFHTSLRSIYDRLNEIFASPKPAALT</sequence>
<reference evidence="1 2" key="1">
    <citation type="submission" date="2016-11" db="EMBL/GenBank/DDBJ databases">
        <title>Draft Genome Assembly of Colletotrichum chlorophyti a pathogen of herbaceous plants.</title>
        <authorList>
            <person name="Gan P."/>
            <person name="Narusaka M."/>
            <person name="Tsushima A."/>
            <person name="Narusaka Y."/>
            <person name="Takano Y."/>
            <person name="Shirasu K."/>
        </authorList>
    </citation>
    <scope>NUCLEOTIDE SEQUENCE [LARGE SCALE GENOMIC DNA]</scope>
    <source>
        <strain evidence="1 2">NTL11</strain>
    </source>
</reference>
<dbReference type="Proteomes" id="UP000186583">
    <property type="component" value="Unassembled WGS sequence"/>
</dbReference>
<evidence type="ECO:0000313" key="1">
    <source>
        <dbReference type="EMBL" id="OLN82705.1"/>
    </source>
</evidence>
<evidence type="ECO:0000313" key="2">
    <source>
        <dbReference type="Proteomes" id="UP000186583"/>
    </source>
</evidence>
<comment type="caution">
    <text evidence="1">The sequence shown here is derived from an EMBL/GenBank/DDBJ whole genome shotgun (WGS) entry which is preliminary data.</text>
</comment>
<protein>
    <submittedName>
        <fullName evidence="1">Uncharacterized protein</fullName>
    </submittedName>
</protein>
<dbReference type="AlphaFoldDB" id="A0A1Q8REE9"/>
<accession>A0A1Q8REE9</accession>
<gene>
    <name evidence="1" type="ORF">CCHL11_08773</name>
</gene>
<keyword evidence="2" id="KW-1185">Reference proteome</keyword>
<proteinExistence type="predicted"/>
<name>A0A1Q8REE9_9PEZI</name>
<organism evidence="1 2">
    <name type="scientific">Colletotrichum chlorophyti</name>
    <dbReference type="NCBI Taxonomy" id="708187"/>
    <lineage>
        <taxon>Eukaryota</taxon>
        <taxon>Fungi</taxon>
        <taxon>Dikarya</taxon>
        <taxon>Ascomycota</taxon>
        <taxon>Pezizomycotina</taxon>
        <taxon>Sordariomycetes</taxon>
        <taxon>Hypocreomycetidae</taxon>
        <taxon>Glomerellales</taxon>
        <taxon>Glomerellaceae</taxon>
        <taxon>Colletotrichum</taxon>
    </lineage>
</organism>